<dbReference type="EMBL" id="JAEEGA010000007">
    <property type="protein sequence ID" value="MBP1041710.1"/>
    <property type="molecule type" value="Genomic_DNA"/>
</dbReference>
<feature type="transmembrane region" description="Helical" evidence="1">
    <location>
        <begin position="12"/>
        <end position="35"/>
    </location>
</feature>
<feature type="transmembrane region" description="Helical" evidence="1">
    <location>
        <begin position="136"/>
        <end position="156"/>
    </location>
</feature>
<dbReference type="AlphaFoldDB" id="A0A940PBH7"/>
<protein>
    <submittedName>
        <fullName evidence="2">Uncharacterized protein</fullName>
    </submittedName>
</protein>
<keyword evidence="1" id="KW-1133">Transmembrane helix</keyword>
<comment type="caution">
    <text evidence="2">The sequence shown here is derived from an EMBL/GenBank/DDBJ whole genome shotgun (WGS) entry which is preliminary data.</text>
</comment>
<proteinExistence type="predicted"/>
<dbReference type="RefSeq" id="WP_209528067.1">
    <property type="nucleotide sequence ID" value="NZ_JAEEGA010000007.1"/>
</dbReference>
<keyword evidence="1" id="KW-0812">Transmembrane</keyword>
<sequence>MVRQSFKKATFWNMVLLVFGSVNGVMSIVEIPAILKPETKVDMSNPSLVNVTDPAIIKTVEKSMTILTNPFYQLYMMVMLVVGLVLIITFFQNHQALLRGQPILLWPYYGHLIKLVLAICMSIFTGSALISPLLTLTTLGLNVAWALPAILVLYYVKRNH</sequence>
<feature type="transmembrane region" description="Helical" evidence="1">
    <location>
        <begin position="112"/>
        <end position="130"/>
    </location>
</feature>
<evidence type="ECO:0000256" key="1">
    <source>
        <dbReference type="SAM" id="Phobius"/>
    </source>
</evidence>
<gene>
    <name evidence="2" type="ORF">I6N95_11890</name>
</gene>
<accession>A0A940PBH7</accession>
<name>A0A940PBH7_9ENTE</name>
<keyword evidence="3" id="KW-1185">Reference proteome</keyword>
<reference evidence="2" key="1">
    <citation type="submission" date="2020-12" db="EMBL/GenBank/DDBJ databases">
        <title>Vagococcus allomyrinae sp. nov. and Enterococcus lavae sp. nov., isolated from the larvae of Allomyrina dichotoma.</title>
        <authorList>
            <person name="Lee S.D."/>
        </authorList>
    </citation>
    <scope>NUCLEOTIDE SEQUENCE</scope>
    <source>
        <strain evidence="2">BWB3-3</strain>
    </source>
</reference>
<organism evidence="2 3">
    <name type="scientific">Vagococcus allomyrinae</name>
    <dbReference type="NCBI Taxonomy" id="2794353"/>
    <lineage>
        <taxon>Bacteria</taxon>
        <taxon>Bacillati</taxon>
        <taxon>Bacillota</taxon>
        <taxon>Bacilli</taxon>
        <taxon>Lactobacillales</taxon>
        <taxon>Enterococcaceae</taxon>
        <taxon>Vagococcus</taxon>
    </lineage>
</organism>
<evidence type="ECO:0000313" key="2">
    <source>
        <dbReference type="EMBL" id="MBP1041710.1"/>
    </source>
</evidence>
<evidence type="ECO:0000313" key="3">
    <source>
        <dbReference type="Proteomes" id="UP000674938"/>
    </source>
</evidence>
<feature type="transmembrane region" description="Helical" evidence="1">
    <location>
        <begin position="72"/>
        <end position="91"/>
    </location>
</feature>
<dbReference type="Proteomes" id="UP000674938">
    <property type="component" value="Unassembled WGS sequence"/>
</dbReference>
<keyword evidence="1" id="KW-0472">Membrane</keyword>